<gene>
    <name evidence="1" type="ORF">HX871_30515</name>
    <name evidence="2" type="ORF">HX893_20285</name>
</gene>
<evidence type="ECO:0000313" key="1">
    <source>
        <dbReference type="EMBL" id="NWD98758.1"/>
    </source>
</evidence>
<dbReference type="EMBL" id="JACARY010000088">
    <property type="protein sequence ID" value="NWD98758.1"/>
    <property type="molecule type" value="Genomic_DNA"/>
</dbReference>
<dbReference type="GO" id="GO:0004176">
    <property type="term" value="F:ATP-dependent peptidase activity"/>
    <property type="evidence" value="ECO:0007669"/>
    <property type="project" value="InterPro"/>
</dbReference>
<dbReference type="GO" id="GO:0005524">
    <property type="term" value="F:ATP binding"/>
    <property type="evidence" value="ECO:0007669"/>
    <property type="project" value="InterPro"/>
</dbReference>
<dbReference type="GO" id="GO:0006508">
    <property type="term" value="P:proteolysis"/>
    <property type="evidence" value="ECO:0007669"/>
    <property type="project" value="InterPro"/>
</dbReference>
<proteinExistence type="predicted"/>
<dbReference type="Proteomes" id="UP000585226">
    <property type="component" value="Unassembled WGS sequence"/>
</dbReference>
<sequence>MAVSPTLERELNRTIHHELGHWLVAQHVGFKVGKISVENTHNGMIGSSHIEPYAKRQLTDPKSIAEHIFNRIVVLCAGVAAEIQWKANELGRPLNVRESTRVYDHGVMDETGLNDKGKIHELSYILISLQHPPTDDMSLIAQRASDLFADAFGQAYEILSALQPKLEEMAILLRAQCTPPSKLRCKYPEVIQVEQQAISNLKRKAKVTANV</sequence>
<dbReference type="Proteomes" id="UP000572863">
    <property type="component" value="Unassembled WGS sequence"/>
</dbReference>
<dbReference type="RefSeq" id="WP_177062162.1">
    <property type="nucleotide sequence ID" value="NZ_JACARY010000088.1"/>
</dbReference>
<dbReference type="InterPro" id="IPR037219">
    <property type="entry name" value="Peptidase_M41-like"/>
</dbReference>
<evidence type="ECO:0008006" key="5">
    <source>
        <dbReference type="Google" id="ProtNLM"/>
    </source>
</evidence>
<dbReference type="SUPFAM" id="SSF140990">
    <property type="entry name" value="FtsH protease domain-like"/>
    <property type="match status" value="1"/>
</dbReference>
<keyword evidence="3" id="KW-1185">Reference proteome</keyword>
<evidence type="ECO:0000313" key="4">
    <source>
        <dbReference type="Proteomes" id="UP000585226"/>
    </source>
</evidence>
<evidence type="ECO:0000313" key="3">
    <source>
        <dbReference type="Proteomes" id="UP000572863"/>
    </source>
</evidence>
<dbReference type="Gene3D" id="1.20.58.760">
    <property type="entry name" value="Peptidase M41"/>
    <property type="match status" value="1"/>
</dbReference>
<reference evidence="3 4" key="1">
    <citation type="submission" date="2020-04" db="EMBL/GenBank/DDBJ databases">
        <title>Molecular characterization of pseudomonads from Agaricus bisporus reveal novel blotch 2 pathogens in Western Europe.</title>
        <authorList>
            <person name="Taparia T."/>
            <person name="Krijger M."/>
            <person name="Haynes E."/>
            <person name="Elpinstone J.G."/>
            <person name="Noble R."/>
            <person name="Van Der Wolf J."/>
        </authorList>
    </citation>
    <scope>NUCLEOTIDE SEQUENCE [LARGE SCALE GENOMIC DNA]</scope>
    <source>
        <strain evidence="1 3">P7774</strain>
        <strain evidence="2 4">P8021</strain>
    </source>
</reference>
<dbReference type="EMBL" id="JACASD010000051">
    <property type="protein sequence ID" value="NWE90469.1"/>
    <property type="molecule type" value="Genomic_DNA"/>
</dbReference>
<protein>
    <recommendedName>
        <fullName evidence="5">Peptidase M41 domain-containing protein</fullName>
    </recommendedName>
</protein>
<accession>A0A7Y8G3S4</accession>
<name>A0A7Y8G3S4_9PSED</name>
<evidence type="ECO:0000313" key="2">
    <source>
        <dbReference type="EMBL" id="NWE90469.1"/>
    </source>
</evidence>
<organism evidence="2 4">
    <name type="scientific">Pseudomonas reactans</name>
    <dbReference type="NCBI Taxonomy" id="117680"/>
    <lineage>
        <taxon>Bacteria</taxon>
        <taxon>Pseudomonadati</taxon>
        <taxon>Pseudomonadota</taxon>
        <taxon>Gammaproteobacteria</taxon>
        <taxon>Pseudomonadales</taxon>
        <taxon>Pseudomonadaceae</taxon>
        <taxon>Pseudomonas</taxon>
    </lineage>
</organism>
<comment type="caution">
    <text evidence="2">The sequence shown here is derived from an EMBL/GenBank/DDBJ whole genome shotgun (WGS) entry which is preliminary data.</text>
</comment>
<dbReference type="AlphaFoldDB" id="A0A7Y8G3S4"/>
<dbReference type="GO" id="GO:0004222">
    <property type="term" value="F:metalloendopeptidase activity"/>
    <property type="evidence" value="ECO:0007669"/>
    <property type="project" value="InterPro"/>
</dbReference>